<gene>
    <name evidence="2" type="ORF">E1757_13970</name>
</gene>
<evidence type="ECO:0000313" key="3">
    <source>
        <dbReference type="Proteomes" id="UP000295636"/>
    </source>
</evidence>
<name>A0A4R5KPQ5_9BACL</name>
<dbReference type="AlphaFoldDB" id="A0A4R5KPQ5"/>
<feature type="domain" description="Transposase IS801/IS1294" evidence="1">
    <location>
        <begin position="35"/>
        <end position="83"/>
    </location>
</feature>
<dbReference type="EMBL" id="SMRT01000005">
    <property type="protein sequence ID" value="TDF97699.1"/>
    <property type="molecule type" value="Genomic_DNA"/>
</dbReference>
<evidence type="ECO:0000259" key="1">
    <source>
        <dbReference type="Pfam" id="PF04986"/>
    </source>
</evidence>
<dbReference type="GO" id="GO:0004803">
    <property type="term" value="F:transposase activity"/>
    <property type="evidence" value="ECO:0007669"/>
    <property type="project" value="InterPro"/>
</dbReference>
<sequence>MGCLFAHRKLLKDYMDEAVRLVKTYFEKKLKAVPGIIAGLHTFGSRLNFNPHVHMLVTMGGMKKNGEWKTYDNRAVKKEVEVKQKVEQKGNGYRVEKR</sequence>
<proteinExistence type="predicted"/>
<organism evidence="2 3">
    <name type="scientific">Paenibacillus piri</name>
    <dbReference type="NCBI Taxonomy" id="2547395"/>
    <lineage>
        <taxon>Bacteria</taxon>
        <taxon>Bacillati</taxon>
        <taxon>Bacillota</taxon>
        <taxon>Bacilli</taxon>
        <taxon>Bacillales</taxon>
        <taxon>Paenibacillaceae</taxon>
        <taxon>Paenibacillus</taxon>
    </lineage>
</organism>
<dbReference type="Pfam" id="PF04986">
    <property type="entry name" value="Y2_Tnp"/>
    <property type="match status" value="1"/>
</dbReference>
<accession>A0A4R5KPQ5</accession>
<reference evidence="2 3" key="1">
    <citation type="submission" date="2019-03" db="EMBL/GenBank/DDBJ databases">
        <title>This is whole genome sequence of Paenibacillus sp MS74 strain.</title>
        <authorList>
            <person name="Trinh H.N."/>
        </authorList>
    </citation>
    <scope>NUCLEOTIDE SEQUENCE [LARGE SCALE GENOMIC DNA]</scope>
    <source>
        <strain evidence="2 3">MS74</strain>
    </source>
</reference>
<dbReference type="Proteomes" id="UP000295636">
    <property type="component" value="Unassembled WGS sequence"/>
</dbReference>
<dbReference type="GO" id="GO:0006313">
    <property type="term" value="P:DNA transposition"/>
    <property type="evidence" value="ECO:0007669"/>
    <property type="project" value="InterPro"/>
</dbReference>
<protein>
    <recommendedName>
        <fullName evidence="1">Transposase IS801/IS1294 domain-containing protein</fullName>
    </recommendedName>
</protein>
<dbReference type="OrthoDB" id="9791273at2"/>
<dbReference type="InterPro" id="IPR007069">
    <property type="entry name" value="Transposase_32"/>
</dbReference>
<dbReference type="GO" id="GO:0003677">
    <property type="term" value="F:DNA binding"/>
    <property type="evidence" value="ECO:0007669"/>
    <property type="project" value="InterPro"/>
</dbReference>
<evidence type="ECO:0000313" key="2">
    <source>
        <dbReference type="EMBL" id="TDF97699.1"/>
    </source>
</evidence>
<keyword evidence="3" id="KW-1185">Reference proteome</keyword>
<comment type="caution">
    <text evidence="2">The sequence shown here is derived from an EMBL/GenBank/DDBJ whole genome shotgun (WGS) entry which is preliminary data.</text>
</comment>